<feature type="region of interest" description="Disordered" evidence="1">
    <location>
        <begin position="603"/>
        <end position="640"/>
    </location>
</feature>
<evidence type="ECO:0000313" key="2">
    <source>
        <dbReference type="EMBL" id="KAL0068173.1"/>
    </source>
</evidence>
<evidence type="ECO:0000313" key="3">
    <source>
        <dbReference type="Proteomes" id="UP001437256"/>
    </source>
</evidence>
<reference evidence="2 3" key="1">
    <citation type="submission" date="2024-05" db="EMBL/GenBank/DDBJ databases">
        <title>A draft genome resource for the thread blight pathogen Marasmius tenuissimus strain MS-2.</title>
        <authorList>
            <person name="Yulfo-Soto G.E."/>
            <person name="Baruah I.K."/>
            <person name="Amoako-Attah I."/>
            <person name="Bukari Y."/>
            <person name="Meinhardt L.W."/>
            <person name="Bailey B.A."/>
            <person name="Cohen S.P."/>
        </authorList>
    </citation>
    <scope>NUCLEOTIDE SEQUENCE [LARGE SCALE GENOMIC DNA]</scope>
    <source>
        <strain evidence="2 3">MS-2</strain>
    </source>
</reference>
<comment type="caution">
    <text evidence="2">The sequence shown here is derived from an EMBL/GenBank/DDBJ whole genome shotgun (WGS) entry which is preliminary data.</text>
</comment>
<sequence>MAGEYLPLGSAPLPEETDTFDPDDYSPFADRFEFELGDFLFRDAQMSGSKIKQLMHLWAVRSAASGEPSPFRNQHDLYEHIDEIQYGATPWKCFSVRYQGQKPEGEVPSWMEKEYDVWYRDPMAVFTAQLRHGDLHGDFDYSPYQESDEHNERHWRNLMSSNWAWSQCDTIYEDDPSTVGAMFCPVIMGSDKTTVSVGTGQNEYYPLYGSLGGLHNNVRRAHRDGVHLLAFLAIPKGERQYDKDRNFLKFRRQLFHSSIAAIFQSLKPAMTKPVIVRCPDGHFRRVIFGLGPYIADYPEQALLACVVQGWCPKCTAHPDELDDPNSFSRTRNWTDAMIEAYESVLLWNAYGIVSDVVPFTNFFPHADIHELLTPDLLHQIIKGAFKDHLVDWINQYILSTHGDKDGKKIIDDIDRRPAAVPQFSGLRRFPEGRRFSQWTGDDSKALMKIYLPALHGHLPPSILKCLSALLEFCYLVRRDFITESTLVKVEQALDEFHEHREVFRDCGIRDNFSLPRQHSLVHYIRCIRLFGAPNGLCSSITESKHIKAVKEPYRRSNRFQALGQMLITNQRLDKLTSFRSVLQQRGMLEGTLLEAAFADLSLDNDGSDSDDEPAGQRSQSQRDDKEDDDGGPLDTRDLTSTVMMALTPHMFRCS</sequence>
<feature type="region of interest" description="Disordered" evidence="1">
    <location>
        <begin position="1"/>
        <end position="22"/>
    </location>
</feature>
<accession>A0ABR3A3E4</accession>
<evidence type="ECO:0000256" key="1">
    <source>
        <dbReference type="SAM" id="MobiDB-lite"/>
    </source>
</evidence>
<dbReference type="InterPro" id="IPR041078">
    <property type="entry name" value="Plavaka"/>
</dbReference>
<keyword evidence="3" id="KW-1185">Reference proteome</keyword>
<name>A0ABR3A3E4_9AGAR</name>
<dbReference type="EMBL" id="JBBXMP010000020">
    <property type="protein sequence ID" value="KAL0068173.1"/>
    <property type="molecule type" value="Genomic_DNA"/>
</dbReference>
<organism evidence="2 3">
    <name type="scientific">Marasmius tenuissimus</name>
    <dbReference type="NCBI Taxonomy" id="585030"/>
    <lineage>
        <taxon>Eukaryota</taxon>
        <taxon>Fungi</taxon>
        <taxon>Dikarya</taxon>
        <taxon>Basidiomycota</taxon>
        <taxon>Agaricomycotina</taxon>
        <taxon>Agaricomycetes</taxon>
        <taxon>Agaricomycetidae</taxon>
        <taxon>Agaricales</taxon>
        <taxon>Marasmiineae</taxon>
        <taxon>Marasmiaceae</taxon>
        <taxon>Marasmius</taxon>
    </lineage>
</organism>
<dbReference type="Proteomes" id="UP001437256">
    <property type="component" value="Unassembled WGS sequence"/>
</dbReference>
<dbReference type="Pfam" id="PF18759">
    <property type="entry name" value="Plavaka"/>
    <property type="match status" value="1"/>
</dbReference>
<proteinExistence type="predicted"/>
<protein>
    <recommendedName>
        <fullName evidence="4">Transposase</fullName>
    </recommendedName>
</protein>
<gene>
    <name evidence="2" type="ORF">AAF712_004833</name>
</gene>
<evidence type="ECO:0008006" key="4">
    <source>
        <dbReference type="Google" id="ProtNLM"/>
    </source>
</evidence>